<dbReference type="Gramene" id="TraesPARA_EIv1.0_0618990.2">
    <property type="protein sequence ID" value="TraesPARA_EIv1.0_0618990.2.CDS"/>
    <property type="gene ID" value="TraesPARA_EIv1.0_0618990"/>
</dbReference>
<dbReference type="RefSeq" id="XP_044318816.1">
    <property type="nucleotide sequence ID" value="XM_044462881.1"/>
</dbReference>
<dbReference type="Proteomes" id="UP000019116">
    <property type="component" value="Chromosome 2B"/>
</dbReference>
<proteinExistence type="predicted"/>
<protein>
    <submittedName>
        <fullName evidence="2">Uncharacterized protein</fullName>
    </submittedName>
</protein>
<dbReference type="AlphaFoldDB" id="A0A3B6BWR2"/>
<dbReference type="Gramene" id="TraesWEE_scaffold_002880_01G000400.1">
    <property type="protein sequence ID" value="TraesWEE_scaffold_002880_01G000400.1"/>
    <property type="gene ID" value="TraesWEE_scaffold_002880_01G000400"/>
</dbReference>
<dbReference type="OMA" id="TIPPMEC"/>
<dbReference type="Gramene" id="TraesROB_scaffold_010941_01G001300.1">
    <property type="protein sequence ID" value="TraesROB_scaffold_010941_01G001300.1"/>
    <property type="gene ID" value="TraesROB_scaffold_010941_01G001300"/>
</dbReference>
<sequence length="239" mass="26725">MFAVRRHAASTSAPLLRRRLTAQPNPMPPPPTPPTLSNDGAWAWAERAAKLSLLGFTGAATACAVSDTSVFLDRTRVEYVSNKVMEIAAQNQQVASAIGGPMTPRFWHSISVAWKWNLARHYLSGTLQVSGPQGDGLLTFQAVRSRDKSWFRFLRYSDWEIPIMDAILDVPTEDGKHQTVSVRIPDNMTAPPPQEKTRCFFITQNISITASIHKYKTFCQFNLNCQNVLYLKTEVASTR</sequence>
<dbReference type="Gramene" id="TraesCLE_scaffold_009709_01G001200.1">
    <property type="protein sequence ID" value="TraesCLE_scaffold_009709_01G001200.1"/>
    <property type="gene ID" value="TraesCLE_scaffold_009709_01G001200"/>
</dbReference>
<keyword evidence="3" id="KW-1185">Reference proteome</keyword>
<dbReference type="Gramene" id="TraesCS2B03G0031200.1">
    <property type="protein sequence ID" value="TraesCS2B03G0031200.1.CDS"/>
    <property type="gene ID" value="TraesCS2B03G0031200"/>
</dbReference>
<evidence type="ECO:0000313" key="3">
    <source>
        <dbReference type="Proteomes" id="UP000019116"/>
    </source>
</evidence>
<gene>
    <name evidence="2" type="primary">LOC123039895</name>
</gene>
<organism evidence="2">
    <name type="scientific">Triticum aestivum</name>
    <name type="common">Wheat</name>
    <dbReference type="NCBI Taxonomy" id="4565"/>
    <lineage>
        <taxon>Eukaryota</taxon>
        <taxon>Viridiplantae</taxon>
        <taxon>Streptophyta</taxon>
        <taxon>Embryophyta</taxon>
        <taxon>Tracheophyta</taxon>
        <taxon>Spermatophyta</taxon>
        <taxon>Magnoliopsida</taxon>
        <taxon>Liliopsida</taxon>
        <taxon>Poales</taxon>
        <taxon>Poaceae</taxon>
        <taxon>BOP clade</taxon>
        <taxon>Pooideae</taxon>
        <taxon>Triticodae</taxon>
        <taxon>Triticeae</taxon>
        <taxon>Triticinae</taxon>
        <taxon>Triticum</taxon>
    </lineage>
</organism>
<dbReference type="OrthoDB" id="535599at2759"/>
<feature type="compositionally biased region" description="Pro residues" evidence="1">
    <location>
        <begin position="25"/>
        <end position="34"/>
    </location>
</feature>
<name>A0A3B6BWR2_WHEAT</name>
<reference evidence="2" key="2">
    <citation type="submission" date="2018-10" db="UniProtKB">
        <authorList>
            <consortium name="EnsemblPlants"/>
        </authorList>
    </citation>
    <scope>IDENTIFICATION</scope>
</reference>
<feature type="region of interest" description="Disordered" evidence="1">
    <location>
        <begin position="1"/>
        <end position="39"/>
    </location>
</feature>
<dbReference type="GeneID" id="123039895"/>
<accession>A0A3B6BWR2</accession>
<dbReference type="Gramene" id="TraesCS2B02G009600.1">
    <property type="protein sequence ID" value="TraesCS2B02G009600.1"/>
    <property type="gene ID" value="TraesCS2B02G009600"/>
</dbReference>
<evidence type="ECO:0000256" key="1">
    <source>
        <dbReference type="SAM" id="MobiDB-lite"/>
    </source>
</evidence>
<dbReference type="PANTHER" id="PTHR35114">
    <property type="entry name" value="CYTOCHROME OXIDASE COMPLEX ASSEMBLY PROTEIN"/>
    <property type="match status" value="1"/>
</dbReference>
<evidence type="ECO:0000313" key="2">
    <source>
        <dbReference type="EnsemblPlants" id="TraesCS2B02G009600.1"/>
    </source>
</evidence>
<reference evidence="2" key="1">
    <citation type="submission" date="2018-08" db="EMBL/GenBank/DDBJ databases">
        <authorList>
            <person name="Rossello M."/>
        </authorList>
    </citation>
    <scope>NUCLEOTIDE SEQUENCE [LARGE SCALE GENOMIC DNA]</scope>
    <source>
        <strain evidence="2">cv. Chinese Spring</strain>
    </source>
</reference>
<dbReference type="PANTHER" id="PTHR35114:SF3">
    <property type="entry name" value="NADH:UBIQUINONE OXIDOREDUCTASE INTERMEDIATE-ASSOCIATED PROTEIN 30 DOMAIN-CONTAINING PROTEIN"/>
    <property type="match status" value="1"/>
</dbReference>
<dbReference type="EnsemblPlants" id="TraesCS2B02G009600.1">
    <property type="protein sequence ID" value="TraesCS2B02G009600.1"/>
    <property type="gene ID" value="TraesCS2B02G009600"/>
</dbReference>